<evidence type="ECO:0000256" key="4">
    <source>
        <dbReference type="ARBA" id="ARBA00022597"/>
    </source>
</evidence>
<evidence type="ECO:0000256" key="9">
    <source>
        <dbReference type="ARBA" id="ARBA00023136"/>
    </source>
</evidence>
<dbReference type="Gene3D" id="3.40.50.300">
    <property type="entry name" value="P-loop containing nucleotide triphosphate hydrolases"/>
    <property type="match status" value="2"/>
</dbReference>
<dbReference type="GO" id="GO:0005524">
    <property type="term" value="F:ATP binding"/>
    <property type="evidence" value="ECO:0007669"/>
    <property type="project" value="UniProtKB-KW"/>
</dbReference>
<reference evidence="11" key="1">
    <citation type="submission" date="2020-10" db="EMBL/GenBank/DDBJ databases">
        <authorList>
            <person name="Gilroy R."/>
        </authorList>
    </citation>
    <scope>NUCLEOTIDE SEQUENCE</scope>
    <source>
        <strain evidence="11">ChiHcec3-11533</strain>
    </source>
</reference>
<dbReference type="CDD" id="cd03216">
    <property type="entry name" value="ABC_Carb_Monos_I"/>
    <property type="match status" value="1"/>
</dbReference>
<dbReference type="SMART" id="SM00382">
    <property type="entry name" value="AAA"/>
    <property type="match status" value="2"/>
</dbReference>
<evidence type="ECO:0000256" key="6">
    <source>
        <dbReference type="ARBA" id="ARBA00022741"/>
    </source>
</evidence>
<evidence type="ECO:0000313" key="11">
    <source>
        <dbReference type="EMBL" id="HIU33519.1"/>
    </source>
</evidence>
<dbReference type="PANTHER" id="PTHR43790">
    <property type="entry name" value="CARBOHYDRATE TRANSPORT ATP-BINDING PROTEIN MG119-RELATED"/>
    <property type="match status" value="1"/>
</dbReference>
<dbReference type="AlphaFoldDB" id="A0A9D1LBD4"/>
<dbReference type="CDD" id="cd03215">
    <property type="entry name" value="ABC_Carb_Monos_II"/>
    <property type="match status" value="1"/>
</dbReference>
<comment type="caution">
    <text evidence="11">The sequence shown here is derived from an EMBL/GenBank/DDBJ whole genome shotgun (WGS) entry which is preliminary data.</text>
</comment>
<dbReference type="GO" id="GO:0016887">
    <property type="term" value="F:ATP hydrolysis activity"/>
    <property type="evidence" value="ECO:0007669"/>
    <property type="project" value="InterPro"/>
</dbReference>
<dbReference type="SUPFAM" id="SSF52540">
    <property type="entry name" value="P-loop containing nucleoside triphosphate hydrolases"/>
    <property type="match status" value="2"/>
</dbReference>
<dbReference type="InterPro" id="IPR003439">
    <property type="entry name" value="ABC_transporter-like_ATP-bd"/>
</dbReference>
<dbReference type="InterPro" id="IPR017871">
    <property type="entry name" value="ABC_transporter-like_CS"/>
</dbReference>
<protein>
    <submittedName>
        <fullName evidence="11">Sugar ABC transporter ATP-binding protein</fullName>
    </submittedName>
</protein>
<dbReference type="Proteomes" id="UP000824072">
    <property type="component" value="Unassembled WGS sequence"/>
</dbReference>
<keyword evidence="3" id="KW-1003">Cell membrane</keyword>
<feature type="domain" description="ABC transporter" evidence="10">
    <location>
        <begin position="250"/>
        <end position="495"/>
    </location>
</feature>
<keyword evidence="8" id="KW-1278">Translocase</keyword>
<keyword evidence="7 11" id="KW-0067">ATP-binding</keyword>
<reference evidence="11" key="2">
    <citation type="journal article" date="2021" name="PeerJ">
        <title>Extensive microbial diversity within the chicken gut microbiome revealed by metagenomics and culture.</title>
        <authorList>
            <person name="Gilroy R."/>
            <person name="Ravi A."/>
            <person name="Getino M."/>
            <person name="Pursley I."/>
            <person name="Horton D.L."/>
            <person name="Alikhan N.F."/>
            <person name="Baker D."/>
            <person name="Gharbi K."/>
            <person name="Hall N."/>
            <person name="Watson M."/>
            <person name="Adriaenssens E.M."/>
            <person name="Foster-Nyarko E."/>
            <person name="Jarju S."/>
            <person name="Secka A."/>
            <person name="Antonio M."/>
            <person name="Oren A."/>
            <person name="Chaudhuri R.R."/>
            <person name="La Ragione R."/>
            <person name="Hildebrand F."/>
            <person name="Pallen M.J."/>
        </authorList>
    </citation>
    <scope>NUCLEOTIDE SEQUENCE</scope>
    <source>
        <strain evidence="11">ChiHcec3-11533</strain>
    </source>
</reference>
<organism evidence="11 12">
    <name type="scientific">Candidatus Pullichristensenella excrementigallinarum</name>
    <dbReference type="NCBI Taxonomy" id="2840907"/>
    <lineage>
        <taxon>Bacteria</taxon>
        <taxon>Bacillati</taxon>
        <taxon>Bacillota</taxon>
        <taxon>Clostridia</taxon>
        <taxon>Candidatus Pullichristensenella</taxon>
    </lineage>
</organism>
<dbReference type="PROSITE" id="PS50893">
    <property type="entry name" value="ABC_TRANSPORTER_2"/>
    <property type="match status" value="2"/>
</dbReference>
<dbReference type="FunFam" id="3.40.50.300:FF:000127">
    <property type="entry name" value="Ribose import ATP-binding protein RbsA"/>
    <property type="match status" value="1"/>
</dbReference>
<comment type="subcellular location">
    <subcellularLocation>
        <location evidence="1">Cell membrane</location>
        <topology evidence="1">Peripheral membrane protein</topology>
    </subcellularLocation>
</comment>
<evidence type="ECO:0000256" key="1">
    <source>
        <dbReference type="ARBA" id="ARBA00004202"/>
    </source>
</evidence>
<evidence type="ECO:0000313" key="12">
    <source>
        <dbReference type="Proteomes" id="UP000824072"/>
    </source>
</evidence>
<evidence type="ECO:0000256" key="8">
    <source>
        <dbReference type="ARBA" id="ARBA00022967"/>
    </source>
</evidence>
<name>A0A9D1LBD4_9FIRM</name>
<dbReference type="PROSITE" id="PS00211">
    <property type="entry name" value="ABC_TRANSPORTER_1"/>
    <property type="match status" value="1"/>
</dbReference>
<dbReference type="PANTHER" id="PTHR43790:SF3">
    <property type="entry name" value="D-ALLOSE IMPORT ATP-BINDING PROTEIN ALSA-RELATED"/>
    <property type="match status" value="1"/>
</dbReference>
<dbReference type="GO" id="GO:0005886">
    <property type="term" value="C:plasma membrane"/>
    <property type="evidence" value="ECO:0007669"/>
    <property type="project" value="UniProtKB-SubCell"/>
</dbReference>
<evidence type="ECO:0000259" key="10">
    <source>
        <dbReference type="PROSITE" id="PS50893"/>
    </source>
</evidence>
<keyword evidence="9" id="KW-0472">Membrane</keyword>
<proteinExistence type="predicted"/>
<keyword evidence="4" id="KW-0762">Sugar transport</keyword>
<gene>
    <name evidence="11" type="ORF">IAB02_03065</name>
</gene>
<dbReference type="InterPro" id="IPR050107">
    <property type="entry name" value="ABC_carbohydrate_import_ATPase"/>
</dbReference>
<dbReference type="InterPro" id="IPR027417">
    <property type="entry name" value="P-loop_NTPase"/>
</dbReference>
<dbReference type="Pfam" id="PF00005">
    <property type="entry name" value="ABC_tran"/>
    <property type="match status" value="2"/>
</dbReference>
<evidence type="ECO:0000256" key="2">
    <source>
        <dbReference type="ARBA" id="ARBA00022448"/>
    </source>
</evidence>
<accession>A0A9D1LBD4</accession>
<keyword evidence="5" id="KW-0677">Repeat</keyword>
<evidence type="ECO:0000256" key="7">
    <source>
        <dbReference type="ARBA" id="ARBA00022840"/>
    </source>
</evidence>
<keyword evidence="6" id="KW-0547">Nucleotide-binding</keyword>
<feature type="domain" description="ABC transporter" evidence="10">
    <location>
        <begin position="5"/>
        <end position="240"/>
    </location>
</feature>
<evidence type="ECO:0000256" key="5">
    <source>
        <dbReference type="ARBA" id="ARBA00022737"/>
    </source>
</evidence>
<dbReference type="EMBL" id="DVMU01000068">
    <property type="protein sequence ID" value="HIU33519.1"/>
    <property type="molecule type" value="Genomic_DNA"/>
</dbReference>
<evidence type="ECO:0000256" key="3">
    <source>
        <dbReference type="ARBA" id="ARBA00022475"/>
    </source>
</evidence>
<sequence>MDCLLRMEGISKVFPGVKALDNVNIDIYAGEVHALIGENGAGKSTLMKVLNGIYQPDGGKIFVKGKEVTIDNPHKAQELGISIVFQEFNLCDHISIANNIFIGRMKTRHGVVDDKWLYHQTKELLDRIGLKRDPREKVRMLSVAEKQMVEIAKALSLNADVIVFDEPTSSLTEKEIDQLFAIIDKLRSEGKGIYYISHRMEELDRICDRVTVLRDGEHIATFPYKEVTIDQLIKLMVGRSLTDKFPVYQRKIGEVYFEARNIRRKGYVDVDGFSLRRGEILGVAGLVGAGRTETMRAIFGADKTDVPMDLTLNGEKLNIHSPEQAINHGIAYLTEDRKGNGLALTMDVEKNINMASHRVLAKHLVVDDRKARKNAEEFIDELSIKTPSMFQKTQFLSGGNQQKVVLSRWLCRRCKVLIIDEPTRGIDVGAKFEIYKLMNSLSDQGIGIIMISSELPEILGMSDRILVFHEGKIKGVLDRAEANQEIILEYAAGLH</sequence>
<dbReference type="InterPro" id="IPR003593">
    <property type="entry name" value="AAA+_ATPase"/>
</dbReference>
<keyword evidence="2" id="KW-0813">Transport</keyword>